<dbReference type="EMBL" id="JAWDGP010006253">
    <property type="protein sequence ID" value="KAK3744661.1"/>
    <property type="molecule type" value="Genomic_DNA"/>
</dbReference>
<name>A0AAE0YHX0_9GAST</name>
<dbReference type="AlphaFoldDB" id="A0AAE0YHX0"/>
<feature type="compositionally biased region" description="Polar residues" evidence="1">
    <location>
        <begin position="15"/>
        <end position="26"/>
    </location>
</feature>
<dbReference type="Proteomes" id="UP001283361">
    <property type="component" value="Unassembled WGS sequence"/>
</dbReference>
<protein>
    <submittedName>
        <fullName evidence="2">Uncharacterized protein</fullName>
    </submittedName>
</protein>
<evidence type="ECO:0000313" key="3">
    <source>
        <dbReference type="Proteomes" id="UP001283361"/>
    </source>
</evidence>
<sequence>MVNVKGQLLTLRLENLTSPTPSPQSEQRNHVNGERKRTMMYALLKKQTTQEKRDSTVQNEEFQALLLSTADRWPRCLPCDRFCLMLPRLQMKLIRTSSRVSFSHRKCFQHFIFNNGFDELQGKINKTYELTALMYGQRQVIGCFSLPPGAPCH</sequence>
<evidence type="ECO:0000313" key="2">
    <source>
        <dbReference type="EMBL" id="KAK3744661.1"/>
    </source>
</evidence>
<reference evidence="2" key="1">
    <citation type="journal article" date="2023" name="G3 (Bethesda)">
        <title>A reference genome for the long-term kleptoplast-retaining sea slug Elysia crispata morphotype clarki.</title>
        <authorList>
            <person name="Eastman K.E."/>
            <person name="Pendleton A.L."/>
            <person name="Shaikh M.A."/>
            <person name="Suttiyut T."/>
            <person name="Ogas R."/>
            <person name="Tomko P."/>
            <person name="Gavelis G."/>
            <person name="Widhalm J.R."/>
            <person name="Wisecaver J.H."/>
        </authorList>
    </citation>
    <scope>NUCLEOTIDE SEQUENCE</scope>
    <source>
        <strain evidence="2">ECLA1</strain>
    </source>
</reference>
<feature type="region of interest" description="Disordered" evidence="1">
    <location>
        <begin position="13"/>
        <end position="33"/>
    </location>
</feature>
<keyword evidence="3" id="KW-1185">Reference proteome</keyword>
<comment type="caution">
    <text evidence="2">The sequence shown here is derived from an EMBL/GenBank/DDBJ whole genome shotgun (WGS) entry which is preliminary data.</text>
</comment>
<organism evidence="2 3">
    <name type="scientific">Elysia crispata</name>
    <name type="common">lettuce slug</name>
    <dbReference type="NCBI Taxonomy" id="231223"/>
    <lineage>
        <taxon>Eukaryota</taxon>
        <taxon>Metazoa</taxon>
        <taxon>Spiralia</taxon>
        <taxon>Lophotrochozoa</taxon>
        <taxon>Mollusca</taxon>
        <taxon>Gastropoda</taxon>
        <taxon>Heterobranchia</taxon>
        <taxon>Euthyneura</taxon>
        <taxon>Panpulmonata</taxon>
        <taxon>Sacoglossa</taxon>
        <taxon>Placobranchoidea</taxon>
        <taxon>Plakobranchidae</taxon>
        <taxon>Elysia</taxon>
    </lineage>
</organism>
<gene>
    <name evidence="2" type="ORF">RRG08_062311</name>
</gene>
<proteinExistence type="predicted"/>
<accession>A0AAE0YHX0</accession>
<evidence type="ECO:0000256" key="1">
    <source>
        <dbReference type="SAM" id="MobiDB-lite"/>
    </source>
</evidence>